<keyword evidence="2" id="KW-0812">Transmembrane</keyword>
<organism evidence="3 4">
    <name type="scientific">Staphylococcus epidermidis (strain ATCC 12228 / FDA PCI 1200)</name>
    <dbReference type="NCBI Taxonomy" id="176280"/>
    <lineage>
        <taxon>Bacteria</taxon>
        <taxon>Bacillati</taxon>
        <taxon>Bacillota</taxon>
        <taxon>Bacilli</taxon>
        <taxon>Bacillales</taxon>
        <taxon>Staphylococcaceae</taxon>
        <taxon>Staphylococcus</taxon>
    </lineage>
</organism>
<dbReference type="OrthoDB" id="9884620at2"/>
<dbReference type="AlphaFoldDB" id="A0A0H2VH85"/>
<evidence type="ECO:0000256" key="2">
    <source>
        <dbReference type="SAM" id="Phobius"/>
    </source>
</evidence>
<gene>
    <name evidence="3" type="ordered locus">SE_1487</name>
</gene>
<dbReference type="KEGG" id="sep:SE_1487"/>
<proteinExistence type="predicted"/>
<dbReference type="EMBL" id="AE015929">
    <property type="protein sequence ID" value="AAO05086.1"/>
    <property type="molecule type" value="Genomic_DNA"/>
</dbReference>
<evidence type="ECO:0000313" key="3">
    <source>
        <dbReference type="EMBL" id="AAO05086.1"/>
    </source>
</evidence>
<protein>
    <submittedName>
        <fullName evidence="3">Replication-associated protein</fullName>
    </submittedName>
</protein>
<evidence type="ECO:0000256" key="1">
    <source>
        <dbReference type="SAM" id="MobiDB-lite"/>
    </source>
</evidence>
<dbReference type="PATRIC" id="fig|176280.10.peg.1450"/>
<keyword evidence="2" id="KW-1133">Transmembrane helix</keyword>
<feature type="compositionally biased region" description="Basic and acidic residues" evidence="1">
    <location>
        <begin position="232"/>
        <end position="244"/>
    </location>
</feature>
<reference evidence="3 4" key="1">
    <citation type="journal article" date="2003" name="Mol. Microbiol.">
        <title>Genome-based analysis of virulence genes in a non-biofilm-forming Staphylococcus epidermidis strain (ATCC 12228).</title>
        <authorList>
            <person name="Zhang Y.Q."/>
            <person name="Ren S.X."/>
            <person name="Li H.L."/>
            <person name="Wang Y.X."/>
            <person name="Fu G."/>
            <person name="Yang J."/>
            <person name="Qin Z.Q."/>
            <person name="Miao Y.G."/>
            <person name="Wang W.Y."/>
            <person name="Chen R.S."/>
            <person name="Shen Y."/>
            <person name="Chen Z."/>
            <person name="Yuan Z.H."/>
            <person name="Zhao G.P."/>
            <person name="Qu D."/>
            <person name="Danchin A."/>
            <person name="Wen Y.M."/>
        </authorList>
    </citation>
    <scope>NUCLEOTIDE SEQUENCE [LARGE SCALE GENOMIC DNA]</scope>
    <source>
        <strain evidence="4">ATCC 12228 / FDA PCI 1200</strain>
    </source>
</reference>
<dbReference type="HOGENOM" id="CLU_993614_0_0_9"/>
<dbReference type="Proteomes" id="UP000001411">
    <property type="component" value="Chromosome"/>
</dbReference>
<evidence type="ECO:0000313" key="4">
    <source>
        <dbReference type="Proteomes" id="UP000001411"/>
    </source>
</evidence>
<feature type="region of interest" description="Disordered" evidence="1">
    <location>
        <begin position="156"/>
        <end position="175"/>
    </location>
</feature>
<name>A0A0H2VH85_STAES</name>
<accession>A0A0H2VH85</accession>
<keyword evidence="2" id="KW-0472">Membrane</keyword>
<feature type="region of interest" description="Disordered" evidence="1">
    <location>
        <begin position="227"/>
        <end position="257"/>
    </location>
</feature>
<sequence length="285" mass="33649">MSNLKEKILDYRNHFRNNKSSTYILIIVVIVLFYVFIACQSYFKDPTRIYSDDVKKEIITVGNIQLNLEEQKYNPDNGLYVLKYKATSTANKTVVVNSELLNVNVFMEKGLTKLNDVKVFYPLSNYFIVEIKNLPKDYKALKINFKLLDKEDENVSSNSKEMSQYTSAEKNNRDYNLQPKTKSEYYVDAFQLRLKELDSKYKNTEKEIKKLNERNSVLVKENELINPSDETLSSKEKETAKNTIEENQTEMNENERKVKEYKKELSEINKTIQEINNKLRNRNNY</sequence>
<dbReference type="RefSeq" id="WP_002484407.1">
    <property type="nucleotide sequence ID" value="NC_004461.1"/>
</dbReference>
<dbReference type="eggNOG" id="ENOG50304I4">
    <property type="taxonomic scope" value="Bacteria"/>
</dbReference>
<dbReference type="Gene3D" id="1.10.287.510">
    <property type="entry name" value="Helix hairpin bin"/>
    <property type="match status" value="1"/>
</dbReference>
<feature type="transmembrane region" description="Helical" evidence="2">
    <location>
        <begin position="21"/>
        <end position="43"/>
    </location>
</feature>